<keyword evidence="3" id="KW-1185">Reference proteome</keyword>
<keyword evidence="1" id="KW-0732">Signal</keyword>
<reference evidence="2 3" key="1">
    <citation type="submission" date="2019-07" db="EMBL/GenBank/DDBJ databases">
        <title>Whole genome shotgun sequence of Skermanella aerolata NBRC 106429.</title>
        <authorList>
            <person name="Hosoyama A."/>
            <person name="Uohara A."/>
            <person name="Ohji S."/>
            <person name="Ichikawa N."/>
        </authorList>
    </citation>
    <scope>NUCLEOTIDE SEQUENCE [LARGE SCALE GENOMIC DNA]</scope>
    <source>
        <strain evidence="2 3">NBRC 106429</strain>
    </source>
</reference>
<feature type="chain" id="PRO_5022216850" description="DUF945 domain-containing protein" evidence="1">
    <location>
        <begin position="30"/>
        <end position="508"/>
    </location>
</feature>
<evidence type="ECO:0000313" key="3">
    <source>
        <dbReference type="Proteomes" id="UP000321523"/>
    </source>
</evidence>
<feature type="signal peptide" evidence="1">
    <location>
        <begin position="1"/>
        <end position="29"/>
    </location>
</feature>
<accession>A0A512DVG1</accession>
<evidence type="ECO:0008006" key="4">
    <source>
        <dbReference type="Google" id="ProtNLM"/>
    </source>
</evidence>
<sequence length="508" mass="54335">MPANTLRAAVVSLALSLALVLAWSSTGHAVMATPEQAADIARVIELRMSEWFTPEDDEDAVVEWYGPVKVDPEGERYVIHLPPSSVQDGSGTRIEIGTIRLDVEPIADGAYKVAALLPADIPMFGDDDSHMADLTIGAQRFEGVWSAAMENFLSVDADFRSLAIRSLDDSARVDLDALIVRQNLEQNSPGRFSGPSSLGFEKLTLKGPGGTLLLKMDRLDLASAVESIDLAQQGRLSREFGALASTDIDSTESAAEIKRQFRLLYDLLGGLSIDLKADGITAHDPDSGTDVAIADLSTSMSVSGLRDGRSRIGLGYRHTGFSLAPDPSIGELMPTEVDAFVQVTGLPNDGLWRALIDYVNMVQKSGKRVADKQAGAKVFDLLAKAGSRFEVSKFRFLSEKVESSLEGSAVLDAKAPFSSTGEARAVIRGVENAIKTLGAENRTAEEQQVLALASMFQVLGQIGKDEAGRDVRIYDLRFPPDGSVTLNGADMGALLGLQGTGNAPVKRK</sequence>
<proteinExistence type="predicted"/>
<name>A0A512DVG1_9PROT</name>
<comment type="caution">
    <text evidence="2">The sequence shown here is derived from an EMBL/GenBank/DDBJ whole genome shotgun (WGS) entry which is preliminary data.</text>
</comment>
<evidence type="ECO:0000313" key="2">
    <source>
        <dbReference type="EMBL" id="GEO40447.1"/>
    </source>
</evidence>
<protein>
    <recommendedName>
        <fullName evidence="4">DUF945 domain-containing protein</fullName>
    </recommendedName>
</protein>
<gene>
    <name evidence="2" type="ORF">SAE02_45950</name>
</gene>
<dbReference type="Proteomes" id="UP000321523">
    <property type="component" value="Unassembled WGS sequence"/>
</dbReference>
<dbReference type="AlphaFoldDB" id="A0A512DVG1"/>
<organism evidence="2 3">
    <name type="scientific">Skermanella aerolata</name>
    <dbReference type="NCBI Taxonomy" id="393310"/>
    <lineage>
        <taxon>Bacteria</taxon>
        <taxon>Pseudomonadati</taxon>
        <taxon>Pseudomonadota</taxon>
        <taxon>Alphaproteobacteria</taxon>
        <taxon>Rhodospirillales</taxon>
        <taxon>Azospirillaceae</taxon>
        <taxon>Skermanella</taxon>
    </lineage>
</organism>
<evidence type="ECO:0000256" key="1">
    <source>
        <dbReference type="SAM" id="SignalP"/>
    </source>
</evidence>
<dbReference type="EMBL" id="BJYZ01000021">
    <property type="protein sequence ID" value="GEO40447.1"/>
    <property type="molecule type" value="Genomic_DNA"/>
</dbReference>